<evidence type="ECO:0000313" key="2">
    <source>
        <dbReference type="EMBL" id="ARK07876.1"/>
    </source>
</evidence>
<gene>
    <name evidence="2" type="ORF">phiA829_056</name>
</gene>
<feature type="compositionally biased region" description="Polar residues" evidence="1">
    <location>
        <begin position="21"/>
        <end position="39"/>
    </location>
</feature>
<organism evidence="2 3">
    <name type="scientific">Aeromonas phage phiA8-29</name>
    <dbReference type="NCBI Taxonomy" id="1978922"/>
    <lineage>
        <taxon>Viruses</taxon>
        <taxon>Duplodnaviria</taxon>
        <taxon>Heunggongvirae</taxon>
        <taxon>Uroviricota</taxon>
        <taxon>Caudoviricetes</taxon>
        <taxon>Pantevenvirales</taxon>
        <taxon>Ackermannviridae</taxon>
        <taxon>Tedavirus</taxon>
        <taxon>Tedavirus A829</taxon>
    </lineage>
</organism>
<keyword evidence="3" id="KW-1185">Reference proteome</keyword>
<name>A0A1W6DYD4_9CAUD</name>
<dbReference type="EMBL" id="KY914485">
    <property type="protein sequence ID" value="ARK07876.1"/>
    <property type="molecule type" value="Genomic_DNA"/>
</dbReference>
<evidence type="ECO:0000313" key="3">
    <source>
        <dbReference type="Proteomes" id="UP000221506"/>
    </source>
</evidence>
<sequence>MQKFSSLFTEDGDAAGALTPASPSNVSSDVATTGLQQKVTQDDLKKQRELEQKESFARIFSKTWNDSISKK</sequence>
<accession>A0A1W6DYD4</accession>
<reference evidence="2 3" key="1">
    <citation type="submission" date="2017-04" db="EMBL/GenBank/DDBJ databases">
        <title>Complete genome sequence and characterization of temperature-dependent bacteriophage phiA8-29 infecting Aeromonas.</title>
        <authorList>
            <person name="He Y."/>
            <person name="Yang H."/>
        </authorList>
    </citation>
    <scope>NUCLEOTIDE SEQUENCE [LARGE SCALE GENOMIC DNA]</scope>
</reference>
<evidence type="ECO:0000256" key="1">
    <source>
        <dbReference type="SAM" id="MobiDB-lite"/>
    </source>
</evidence>
<proteinExistence type="predicted"/>
<protein>
    <submittedName>
        <fullName evidence="2">Uncharacterized protein</fullName>
    </submittedName>
</protein>
<dbReference type="Proteomes" id="UP000221506">
    <property type="component" value="Segment"/>
</dbReference>
<feature type="region of interest" description="Disordered" evidence="1">
    <location>
        <begin position="13"/>
        <end position="48"/>
    </location>
</feature>